<feature type="region of interest" description="Disordered" evidence="1">
    <location>
        <begin position="27"/>
        <end position="337"/>
    </location>
</feature>
<evidence type="ECO:0000313" key="2">
    <source>
        <dbReference type="EMBL" id="QKX59415.1"/>
    </source>
</evidence>
<dbReference type="OrthoDB" id="5431211at2759"/>
<feature type="compositionally biased region" description="Acidic residues" evidence="1">
    <location>
        <begin position="143"/>
        <end position="160"/>
    </location>
</feature>
<name>A0A7H8R0Y3_TALRU</name>
<keyword evidence="3" id="KW-1185">Reference proteome</keyword>
<gene>
    <name evidence="2" type="ORF">TRUGW13939_06549</name>
</gene>
<dbReference type="EMBL" id="CP055900">
    <property type="protein sequence ID" value="QKX59415.1"/>
    <property type="molecule type" value="Genomic_DNA"/>
</dbReference>
<proteinExistence type="predicted"/>
<dbReference type="CDD" id="cd00167">
    <property type="entry name" value="SANT"/>
    <property type="match status" value="1"/>
</dbReference>
<evidence type="ECO:0008006" key="4">
    <source>
        <dbReference type="Google" id="ProtNLM"/>
    </source>
</evidence>
<feature type="compositionally biased region" description="Polar residues" evidence="1">
    <location>
        <begin position="269"/>
        <end position="285"/>
    </location>
</feature>
<dbReference type="InterPro" id="IPR001005">
    <property type="entry name" value="SANT/Myb"/>
</dbReference>
<feature type="compositionally biased region" description="Basic and acidic residues" evidence="1">
    <location>
        <begin position="313"/>
        <end position="324"/>
    </location>
</feature>
<dbReference type="GeneID" id="55994044"/>
<dbReference type="RefSeq" id="XP_035345593.1">
    <property type="nucleotide sequence ID" value="XM_035489700.1"/>
</dbReference>
<sequence length="645" mass="73254">MAPSTRTRRHRTAKEDSTLKSVAFFNTLSWTGGEDADERTKDRERQHADSASPNRNSLDSLRPGNYFEAPESPVTETRQSSRHNLDSPSKQLAMEEESISDDIVVDGSEGEEEEEEEEDDDDDEQEQEQEENDDFALKKEPVDENEDDGEADDGEEENEADQGSSSSSDSSISESAGNDHRGTLAPVVAMPPLKYLEKDLLSESSEADCTPQGTDNPDEKDGSKSDDNEENLVEESQRSEENEPQSGSEYNDSESDQSGSEQEERFETPPQQLRNNRPGSENQNDTLRRGSRTTTVASPKNLKRTQRLSLNERASKSPRVDVRTSHSASADPSNSPVQGYVEWEYDMEAENQPQHDTTVDADDQLFEEATQVMGLERSWKRLVSGCHELRTRDSHIRPIFHGIESLRGHIFNMQELYKQMQEDRRTGAISVDLKDDLQKHADFVRDKSIAILTKLVKRANTAKEADNWDMKDEASTLAEVIVLDVVPELGDLAKECLKAYYSESTLVEGGFVAVLEIFDMMRLLDGKIFSLKSCYRINILDYGRDIRAALSNLWKRLNQGEFYARQQKRRQPAPKQRPWTEDEEAAVIEGLKLYEGEEQRFQYLAEDYAAELGGRSENEIRKKARELYDDYLQAKNVSLTWLLED</sequence>
<organism evidence="2 3">
    <name type="scientific">Talaromyces rugulosus</name>
    <name type="common">Penicillium rugulosum</name>
    <dbReference type="NCBI Taxonomy" id="121627"/>
    <lineage>
        <taxon>Eukaryota</taxon>
        <taxon>Fungi</taxon>
        <taxon>Dikarya</taxon>
        <taxon>Ascomycota</taxon>
        <taxon>Pezizomycotina</taxon>
        <taxon>Eurotiomycetes</taxon>
        <taxon>Eurotiomycetidae</taxon>
        <taxon>Eurotiales</taxon>
        <taxon>Trichocomaceae</taxon>
        <taxon>Talaromyces</taxon>
        <taxon>Talaromyces sect. Islandici</taxon>
    </lineage>
</organism>
<protein>
    <recommendedName>
        <fullName evidence="4">Myb-like domain-containing protein</fullName>
    </recommendedName>
</protein>
<feature type="compositionally biased region" description="Basic and acidic residues" evidence="1">
    <location>
        <begin position="217"/>
        <end position="226"/>
    </location>
</feature>
<feature type="compositionally biased region" description="Acidic residues" evidence="1">
    <location>
        <begin position="94"/>
        <end position="134"/>
    </location>
</feature>
<feature type="compositionally biased region" description="Polar residues" evidence="1">
    <location>
        <begin position="49"/>
        <end position="59"/>
    </location>
</feature>
<accession>A0A7H8R0Y3</accession>
<evidence type="ECO:0000313" key="3">
    <source>
        <dbReference type="Proteomes" id="UP000509510"/>
    </source>
</evidence>
<evidence type="ECO:0000256" key="1">
    <source>
        <dbReference type="SAM" id="MobiDB-lite"/>
    </source>
</evidence>
<feature type="compositionally biased region" description="Low complexity" evidence="1">
    <location>
        <begin position="164"/>
        <end position="175"/>
    </location>
</feature>
<dbReference type="KEGG" id="trg:TRUGW13939_06549"/>
<reference evidence="3" key="1">
    <citation type="submission" date="2020-06" db="EMBL/GenBank/DDBJ databases">
        <title>A chromosome-scale genome assembly of Talaromyces rugulosus W13939.</title>
        <authorList>
            <person name="Wang B."/>
            <person name="Guo L."/>
            <person name="Ye K."/>
            <person name="Wang L."/>
        </authorList>
    </citation>
    <scope>NUCLEOTIDE SEQUENCE [LARGE SCALE GENOMIC DNA]</scope>
    <source>
        <strain evidence="3">W13939</strain>
    </source>
</reference>
<feature type="compositionally biased region" description="Basic and acidic residues" evidence="1">
    <location>
        <begin position="38"/>
        <end position="48"/>
    </location>
</feature>
<dbReference type="AlphaFoldDB" id="A0A7H8R0Y3"/>
<dbReference type="Gene3D" id="1.10.10.60">
    <property type="entry name" value="Homeodomain-like"/>
    <property type="match status" value="1"/>
</dbReference>
<dbReference type="Proteomes" id="UP000509510">
    <property type="component" value="Chromosome III"/>
</dbReference>
<feature type="compositionally biased region" description="Polar residues" evidence="1">
    <location>
        <begin position="325"/>
        <end position="337"/>
    </location>
</feature>